<dbReference type="KEGG" id="rmb:K529_010730"/>
<dbReference type="NCBIfam" id="TIGR03373">
    <property type="entry name" value="VI_minor_4"/>
    <property type="match status" value="1"/>
</dbReference>
<accession>A0A1B1A3R3</accession>
<dbReference type="GeneID" id="28250312"/>
<dbReference type="STRING" id="1265309.K529_010730"/>
<dbReference type="AlphaFoldDB" id="A0A1B1A3R3"/>
<organism evidence="1 2">
    <name type="scientific">Tritonibacter mobilis F1926</name>
    <dbReference type="NCBI Taxonomy" id="1265309"/>
    <lineage>
        <taxon>Bacteria</taxon>
        <taxon>Pseudomonadati</taxon>
        <taxon>Pseudomonadota</taxon>
        <taxon>Alphaproteobacteria</taxon>
        <taxon>Rhodobacterales</taxon>
        <taxon>Paracoccaceae</taxon>
        <taxon>Tritonibacter</taxon>
    </lineage>
</organism>
<dbReference type="RefSeq" id="WP_005620926.1">
    <property type="nucleotide sequence ID" value="NZ_CP015230.1"/>
</dbReference>
<dbReference type="Pfam" id="PF09867">
    <property type="entry name" value="TagF_N"/>
    <property type="match status" value="1"/>
</dbReference>
<evidence type="ECO:0000313" key="2">
    <source>
        <dbReference type="Proteomes" id="UP000013243"/>
    </source>
</evidence>
<dbReference type="InterPro" id="IPR017748">
    <property type="entry name" value="TagF"/>
</dbReference>
<proteinExistence type="predicted"/>
<protein>
    <submittedName>
        <fullName evidence="1">Type VI secretion protein</fullName>
    </submittedName>
</protein>
<evidence type="ECO:0000313" key="1">
    <source>
        <dbReference type="EMBL" id="ANP41240.1"/>
    </source>
</evidence>
<gene>
    <name evidence="1" type="ORF">K529_010730</name>
</gene>
<reference evidence="1 2" key="1">
    <citation type="journal article" date="2016" name="ISME J.">
        <title>Global occurrence and heterogeneity of the Roseobacter-clade species Ruegeria mobilis.</title>
        <authorList>
            <person name="Sonnenschein E."/>
            <person name="Gram L."/>
        </authorList>
    </citation>
    <scope>NUCLEOTIDE SEQUENCE [LARGE SCALE GENOMIC DNA]</scope>
    <source>
        <strain evidence="1 2">F1926</strain>
    </source>
</reference>
<dbReference type="Proteomes" id="UP000013243">
    <property type="component" value="Chromosome"/>
</dbReference>
<dbReference type="EMBL" id="CP015230">
    <property type="protein sequence ID" value="ANP41240.1"/>
    <property type="molecule type" value="Genomic_DNA"/>
</dbReference>
<dbReference type="Gene3D" id="3.40.1730.10">
    <property type="entry name" value="pa0076 domain"/>
    <property type="match status" value="1"/>
</dbReference>
<dbReference type="OrthoDB" id="9801841at2"/>
<name>A0A1B1A3R3_9RHOB</name>
<sequence length="221" mass="23725">MTAQIGLLGKHPGYGDFLRANVETSVIEHLETWLEQALAEIRDQQGQAWPAFWQQAQDLRFWIGRAVLGRSLMGVMRCSQDRAGRRYPLILIAQGAAVAAPITDGDQSAYEALSAHFSAMQPGQGGSALLDGLQLQLPEEDEETARTGDTLWAHQPNGDLAALLDAAGGADAERALLNRSYWWSPATETKAAVWLGCAGLPSAAALHWLLAGAPLAREGAE</sequence>
<dbReference type="InterPro" id="IPR038225">
    <property type="entry name" value="TagF_sf"/>
</dbReference>